<name>A0A645CZD9_9ZZZZ</name>
<dbReference type="AlphaFoldDB" id="A0A645CZD9"/>
<dbReference type="EC" id="2.8.4.5" evidence="2"/>
<sequence length="107" mass="11639">MHIFPYSIRPGTPAAELAQIPAAVKEKRAARAATVADEMRKEYLEGCAGQVYPVLFEQAKGTRFSGHAPNYTEVLVPGGEGLHNRVLRTRITGTEGFSLLGELEETP</sequence>
<keyword evidence="1 2" id="KW-0808">Transferase</keyword>
<gene>
    <name evidence="2" type="primary">mtaB_26</name>
    <name evidence="2" type="ORF">SDC9_129312</name>
</gene>
<dbReference type="PANTHER" id="PTHR11918">
    <property type="entry name" value="RADICAL SAM PROTEINS"/>
    <property type="match status" value="1"/>
</dbReference>
<dbReference type="EMBL" id="VSSQ01031388">
    <property type="protein sequence ID" value="MPM82251.1"/>
    <property type="molecule type" value="Genomic_DNA"/>
</dbReference>
<dbReference type="GO" id="GO:0035598">
    <property type="term" value="F:tRNA (N(6)-L-threonylcarbamoyladenosine(37)-C(2))-methylthiotransferase activity"/>
    <property type="evidence" value="ECO:0007669"/>
    <property type="project" value="UniProtKB-EC"/>
</dbReference>
<evidence type="ECO:0000256" key="1">
    <source>
        <dbReference type="ARBA" id="ARBA00022679"/>
    </source>
</evidence>
<proteinExistence type="predicted"/>
<accession>A0A645CZD9</accession>
<reference evidence="2" key="1">
    <citation type="submission" date="2019-08" db="EMBL/GenBank/DDBJ databases">
        <authorList>
            <person name="Kucharzyk K."/>
            <person name="Murdoch R.W."/>
            <person name="Higgins S."/>
            <person name="Loffler F."/>
        </authorList>
    </citation>
    <scope>NUCLEOTIDE SEQUENCE</scope>
</reference>
<organism evidence="2">
    <name type="scientific">bioreactor metagenome</name>
    <dbReference type="NCBI Taxonomy" id="1076179"/>
    <lineage>
        <taxon>unclassified sequences</taxon>
        <taxon>metagenomes</taxon>
        <taxon>ecological metagenomes</taxon>
    </lineage>
</organism>
<comment type="caution">
    <text evidence="2">The sequence shown here is derived from an EMBL/GenBank/DDBJ whole genome shotgun (WGS) entry which is preliminary data.</text>
</comment>
<evidence type="ECO:0000313" key="2">
    <source>
        <dbReference type="EMBL" id="MPM82251.1"/>
    </source>
</evidence>
<dbReference type="Gene3D" id="3.30.750.200">
    <property type="match status" value="1"/>
</dbReference>
<protein>
    <submittedName>
        <fullName evidence="2">Threonylcarbamoyladenosine tRNA methylthiotransferase MtaB</fullName>
        <ecNumber evidence="2">2.8.4.5</ecNumber>
    </submittedName>
</protein>
<dbReference type="PANTHER" id="PTHR11918:SF45">
    <property type="entry name" value="THREONYLCARBAMOYLADENOSINE TRNA METHYLTHIOTRANSFERASE"/>
    <property type="match status" value="1"/>
</dbReference>